<dbReference type="RefSeq" id="WP_264733288.1">
    <property type="nucleotide sequence ID" value="NZ_JAPDNR010000001.1"/>
</dbReference>
<proteinExistence type="predicted"/>
<name>A0ABT3IR60_9BACT</name>
<organism evidence="1 2">
    <name type="scientific">Chitinophaga nivalis</name>
    <dbReference type="NCBI Taxonomy" id="2991709"/>
    <lineage>
        <taxon>Bacteria</taxon>
        <taxon>Pseudomonadati</taxon>
        <taxon>Bacteroidota</taxon>
        <taxon>Chitinophagia</taxon>
        <taxon>Chitinophagales</taxon>
        <taxon>Chitinophagaceae</taxon>
        <taxon>Chitinophaga</taxon>
    </lineage>
</organism>
<keyword evidence="2" id="KW-1185">Reference proteome</keyword>
<protein>
    <submittedName>
        <fullName evidence="1">Nucleotidyltransferase family protein</fullName>
    </submittedName>
</protein>
<sequence>MNHTHIKARLLKTAARLWGYPDTAIATSFDPIVQLLLEACATELEKITEAATVSQGRLLEQLAQLLLPAPVINSEPAAGILHAMPAATITDLPADHPFVYPAATEQLPDLFFAPLTAQRLFPAHIQYLVIGNQVFTTRDYCYKTPLLTGTSLPDIPSNDLWLGLSVTTPFSSLAGMSFFFDLRSVSQQTLFYHHLPLTRFFLDDQELPVTAEYAPAVTKTGELSDIITDTYTRYTQHIRQRFRHHFLTILDGALPATITTPPVLKKLFGTDISQLDADIQWIRVAFPAAIPVYQLESLYCSINCFPVINIKRNEQSHRLQPYLNILPLQTPDSFFAIKSIRDTNHTDYQLHTATTSGNPRAGTFIVRHGGVGRFDSRTAKVMLASLLEVIRDESALFEAVKNEVVSSRLQEIYQLLTSLETQVPPDILREEIPYVMLQPNHQAGYLFLEFYTTNGTAANHIRMGSQLKEYSHLLTIPHSITLLTTTQGGKNRMTGEEKINVFRAALLSRERIVTTADIKALCRVIFGDIMRIVTVEKGITIQPGIHAGYSRTIDIRITLQQPAAHYAATDIQYMKTTLLLQLAEKSVQTFPYRVFINDVCG</sequence>
<evidence type="ECO:0000313" key="2">
    <source>
        <dbReference type="Proteomes" id="UP001207742"/>
    </source>
</evidence>
<accession>A0ABT3IR60</accession>
<gene>
    <name evidence="1" type="ORF">OL497_21400</name>
</gene>
<reference evidence="1 2" key="1">
    <citation type="submission" date="2022-10" db="EMBL/GenBank/DDBJ databases">
        <title>Chitinophaga nivalis PC15 sp. nov., isolated from Pyeongchang county, South Korea.</title>
        <authorList>
            <person name="Trinh H.N."/>
        </authorList>
    </citation>
    <scope>NUCLEOTIDE SEQUENCE [LARGE SCALE GENOMIC DNA]</scope>
    <source>
        <strain evidence="1 2">PC14</strain>
    </source>
</reference>
<comment type="caution">
    <text evidence="1">The sequence shown here is derived from an EMBL/GenBank/DDBJ whole genome shotgun (WGS) entry which is preliminary data.</text>
</comment>
<dbReference type="EMBL" id="JAPDNS010000002">
    <property type="protein sequence ID" value="MCW3486472.1"/>
    <property type="molecule type" value="Genomic_DNA"/>
</dbReference>
<evidence type="ECO:0000313" key="1">
    <source>
        <dbReference type="EMBL" id="MCW3486472.1"/>
    </source>
</evidence>
<dbReference type="Proteomes" id="UP001207742">
    <property type="component" value="Unassembled WGS sequence"/>
</dbReference>